<dbReference type="PROSITE" id="PS50262">
    <property type="entry name" value="G_PROTEIN_RECEP_F1_2"/>
    <property type="match status" value="1"/>
</dbReference>
<evidence type="ECO:0000256" key="1">
    <source>
        <dbReference type="ARBA" id="ARBA00004141"/>
    </source>
</evidence>
<dbReference type="AlphaFoldDB" id="A0A8S4A9Y0"/>
<feature type="transmembrane region" description="Helical" evidence="8">
    <location>
        <begin position="52"/>
        <end position="74"/>
    </location>
</feature>
<keyword evidence="2 8" id="KW-0812">Transmembrane</keyword>
<keyword evidence="5 8" id="KW-0472">Membrane</keyword>
<feature type="transmembrane region" description="Helical" evidence="8">
    <location>
        <begin position="143"/>
        <end position="164"/>
    </location>
</feature>
<sequence length="385" mass="43275">MDSTFNLTAESEFLAPNVVNKYAHPKDKTYNSRQRYKDQDADSFTDFIHWNLVFIVIPLVSILGIIGNALSLIVISKQGLRKSSNILLFSLAVSDIVFMIGVNGPPKPMYEWGGGGFQYPRETAMALFYLYHFFDSLNWGSGPTSLCIPVLITIERLIAVFFPLKFTSIVTRRRTIIAVIATNVIFYGLQAYVRTWFQFIYIYDSKRNASIGFSTRNSMYVFQNEVSSVIEMFFNSMIILVIFVGSGCIAIGAKIKIAAIKRLKMTSSHGNQISKGDTGISRTTKTLLCLCVFYTFVCAPISLPAFMPGIMVFPVFAEDPNFRSVGVFVYHVYKTVFCFNASCNFIIYVAMSKSFRDTLFQLINTKRKNVSSCSAIISVTRGTDI</sequence>
<keyword evidence="3 8" id="KW-1133">Transmembrane helix</keyword>
<dbReference type="Pfam" id="PF10324">
    <property type="entry name" value="7TM_GPCR_Srw"/>
    <property type="match status" value="1"/>
</dbReference>
<dbReference type="PRINTS" id="PR00237">
    <property type="entry name" value="GPCRRHODOPSN"/>
</dbReference>
<accession>A0A8S4A9Y0</accession>
<evidence type="ECO:0000313" key="10">
    <source>
        <dbReference type="EMBL" id="CAG5136692.1"/>
    </source>
</evidence>
<dbReference type="PANTHER" id="PTHR24243:SF208">
    <property type="entry name" value="PYROKININ-1 RECEPTOR"/>
    <property type="match status" value="1"/>
</dbReference>
<dbReference type="InterPro" id="IPR019427">
    <property type="entry name" value="7TM_GPCR_serpentine_rcpt_Srw"/>
</dbReference>
<feature type="transmembrane region" description="Helical" evidence="8">
    <location>
        <begin position="176"/>
        <end position="193"/>
    </location>
</feature>
<keyword evidence="11" id="KW-1185">Reference proteome</keyword>
<dbReference type="InterPro" id="IPR000276">
    <property type="entry name" value="GPCR_Rhodpsn"/>
</dbReference>
<dbReference type="SUPFAM" id="SSF81321">
    <property type="entry name" value="Family A G protein-coupled receptor-like"/>
    <property type="match status" value="1"/>
</dbReference>
<evidence type="ECO:0000256" key="8">
    <source>
        <dbReference type="SAM" id="Phobius"/>
    </source>
</evidence>
<evidence type="ECO:0000256" key="5">
    <source>
        <dbReference type="ARBA" id="ARBA00023136"/>
    </source>
</evidence>
<dbReference type="GO" id="GO:0008528">
    <property type="term" value="F:G protein-coupled peptide receptor activity"/>
    <property type="evidence" value="ECO:0007669"/>
    <property type="project" value="InterPro"/>
</dbReference>
<dbReference type="GO" id="GO:0005886">
    <property type="term" value="C:plasma membrane"/>
    <property type="evidence" value="ECO:0007669"/>
    <property type="project" value="TreeGrafter"/>
</dbReference>
<dbReference type="Gene3D" id="1.20.1070.10">
    <property type="entry name" value="Rhodopsin 7-helix transmembrane proteins"/>
    <property type="match status" value="1"/>
</dbReference>
<evidence type="ECO:0000256" key="2">
    <source>
        <dbReference type="ARBA" id="ARBA00022692"/>
    </source>
</evidence>
<feature type="transmembrane region" description="Helical" evidence="8">
    <location>
        <begin position="287"/>
        <end position="316"/>
    </location>
</feature>
<comment type="subcellular location">
    <subcellularLocation>
        <location evidence="1">Membrane</location>
        <topology evidence="1">Multi-pass membrane protein</topology>
    </subcellularLocation>
</comment>
<dbReference type="PANTHER" id="PTHR24243">
    <property type="entry name" value="G-PROTEIN COUPLED RECEPTOR"/>
    <property type="match status" value="1"/>
</dbReference>
<comment type="caution">
    <text evidence="10">The sequence shown here is derived from an EMBL/GenBank/DDBJ whole genome shotgun (WGS) entry which is preliminary data.</text>
</comment>
<feature type="domain" description="G-protein coupled receptors family 1 profile" evidence="9">
    <location>
        <begin position="67"/>
        <end position="348"/>
    </location>
</feature>
<organism evidence="10 11">
    <name type="scientific">Candidula unifasciata</name>
    <dbReference type="NCBI Taxonomy" id="100452"/>
    <lineage>
        <taxon>Eukaryota</taxon>
        <taxon>Metazoa</taxon>
        <taxon>Spiralia</taxon>
        <taxon>Lophotrochozoa</taxon>
        <taxon>Mollusca</taxon>
        <taxon>Gastropoda</taxon>
        <taxon>Heterobranchia</taxon>
        <taxon>Euthyneura</taxon>
        <taxon>Panpulmonata</taxon>
        <taxon>Eupulmonata</taxon>
        <taxon>Stylommatophora</taxon>
        <taxon>Helicina</taxon>
        <taxon>Helicoidea</taxon>
        <taxon>Geomitridae</taxon>
        <taxon>Candidula</taxon>
    </lineage>
</organism>
<dbReference type="Proteomes" id="UP000678393">
    <property type="component" value="Unassembled WGS sequence"/>
</dbReference>
<keyword evidence="6" id="KW-0675">Receptor</keyword>
<evidence type="ECO:0000256" key="3">
    <source>
        <dbReference type="ARBA" id="ARBA00022989"/>
    </source>
</evidence>
<dbReference type="InterPro" id="IPR017452">
    <property type="entry name" value="GPCR_Rhodpsn_7TM"/>
</dbReference>
<name>A0A8S4A9Y0_9EUPU</name>
<evidence type="ECO:0000256" key="6">
    <source>
        <dbReference type="ARBA" id="ARBA00023170"/>
    </source>
</evidence>
<evidence type="ECO:0000256" key="4">
    <source>
        <dbReference type="ARBA" id="ARBA00023040"/>
    </source>
</evidence>
<keyword evidence="4" id="KW-0297">G-protein coupled receptor</keyword>
<evidence type="ECO:0000259" key="9">
    <source>
        <dbReference type="PROSITE" id="PS50262"/>
    </source>
</evidence>
<gene>
    <name evidence="10" type="ORF">CUNI_LOCUS22250</name>
</gene>
<protein>
    <recommendedName>
        <fullName evidence="9">G-protein coupled receptors family 1 profile domain-containing protein</fullName>
    </recommendedName>
</protein>
<proteinExistence type="predicted"/>
<feature type="transmembrane region" description="Helical" evidence="8">
    <location>
        <begin position="232"/>
        <end position="255"/>
    </location>
</feature>
<keyword evidence="7" id="KW-0807">Transducer</keyword>
<dbReference type="OrthoDB" id="5970330at2759"/>
<dbReference type="EMBL" id="CAJHNH020008559">
    <property type="protein sequence ID" value="CAG5136692.1"/>
    <property type="molecule type" value="Genomic_DNA"/>
</dbReference>
<evidence type="ECO:0000313" key="11">
    <source>
        <dbReference type="Proteomes" id="UP000678393"/>
    </source>
</evidence>
<reference evidence="10" key="1">
    <citation type="submission" date="2021-04" db="EMBL/GenBank/DDBJ databases">
        <authorList>
            <consortium name="Molecular Ecology Group"/>
        </authorList>
    </citation>
    <scope>NUCLEOTIDE SEQUENCE</scope>
</reference>
<feature type="transmembrane region" description="Helical" evidence="8">
    <location>
        <begin position="328"/>
        <end position="351"/>
    </location>
</feature>
<evidence type="ECO:0000256" key="7">
    <source>
        <dbReference type="ARBA" id="ARBA00023224"/>
    </source>
</evidence>
<feature type="transmembrane region" description="Helical" evidence="8">
    <location>
        <begin position="86"/>
        <end position="104"/>
    </location>
</feature>